<dbReference type="InterPro" id="IPR011009">
    <property type="entry name" value="Kinase-like_dom_sf"/>
</dbReference>
<evidence type="ECO:0000313" key="8">
    <source>
        <dbReference type="EMBL" id="QEH34857.1"/>
    </source>
</evidence>
<dbReference type="SUPFAM" id="SSF56112">
    <property type="entry name" value="Protein kinase-like (PK-like)"/>
    <property type="match status" value="1"/>
</dbReference>
<dbReference type="PANTHER" id="PTHR43289:SF6">
    <property type="entry name" value="SERINE_THREONINE-PROTEIN KINASE NEKL-3"/>
    <property type="match status" value="1"/>
</dbReference>
<evidence type="ECO:0000313" key="9">
    <source>
        <dbReference type="Proteomes" id="UP000324233"/>
    </source>
</evidence>
<evidence type="ECO:0000256" key="6">
    <source>
        <dbReference type="SAM" id="MobiDB-lite"/>
    </source>
</evidence>
<dbReference type="Gene3D" id="3.30.200.20">
    <property type="entry name" value="Phosphorylase Kinase, domain 1"/>
    <property type="match status" value="1"/>
</dbReference>
<feature type="region of interest" description="Disordered" evidence="6">
    <location>
        <begin position="1"/>
        <end position="21"/>
    </location>
</feature>
<dbReference type="EC" id="2.7.11.1" evidence="8"/>
<dbReference type="AlphaFoldDB" id="A0A5B9W3N0"/>
<evidence type="ECO:0000256" key="3">
    <source>
        <dbReference type="ARBA" id="ARBA00022777"/>
    </source>
</evidence>
<dbReference type="Gene3D" id="3.90.1580.10">
    <property type="entry name" value="paralog of FGE (formylglycine-generating enzyme)"/>
    <property type="match status" value="1"/>
</dbReference>
<sequence length="867" mass="93191">MSVPEEPSGSESRPTWRQPRTVAGSLDAFGEFVREAMRAGRGEPGAEAPDRIDKFRVLDKLGEGTYGRVYRVHDPDLDCDRAAKLPTEMVLASPALRGEFLREARNLQKIDDHPNVVRVVQAGEDDGRGRPYFVMEYCPDHSLASWLRGRARGWRGDERWAARLVAQVADGVHRIHQQRLCHRDLKPGNILLVRIGAGQGGDPDRPDFRPKVADLGLASFLDDPAATASLSRGPVGTMAYMAPEQARGRRREIGPATDVYGLGAILFEVVAGRRAYASASCGEIFESLQSDVPSPPLKGACPKASRAMCTVVGTAMRKDARYRYATAAEMADDLKRLADGRPVRGATWPRKAFYFLSKRRAGAAGVVAAAAVAAGGAEMWRLERAAAASAWLGRMETATPSELADLVRERDGGDPSVSPRLAAMFGSEEPTRKLSAALALASRRPECARYVVDRLLGLPPRDMGPIARAAARAVPDLPDRLEAELANHGGDGRAPGEPSRRRAGAALSLALLGRPWRSLEPLGDLADPDARALFVHGVGPASVPPSALLELASSPLTPTAARRQLLLAMGEIPAAGWRADDRARAVELAAQLYANDRDAGVHGASRWLLRSWGEAARVVQLDAGLVSPDYRPGFGWRRDPSGLTFVLVAGSPDGHRFEISDTEVPCRLYQEHAPEFDRRVYDHVLADDEPALNVTFLDGARFANWMSERSGLPPAFPPAVGVENVPPAAEVLASRGYRLPTTGEFALAAMAGTATPRYFGELRDLIPRYAFTADSLGRPSVQAVGLLKPNDLGLFDVLGNALELCHFDGELTRGRRNQVSSCGGSGIQSSANLAAAPRGEPAPATTPFIPSGFRLARTLSTAVGPPR</sequence>
<reference evidence="8 9" key="1">
    <citation type="submission" date="2019-08" db="EMBL/GenBank/DDBJ databases">
        <title>Deep-cultivation of Planctomycetes and their phenomic and genomic characterization uncovers novel biology.</title>
        <authorList>
            <person name="Wiegand S."/>
            <person name="Jogler M."/>
            <person name="Boedeker C."/>
            <person name="Pinto D."/>
            <person name="Vollmers J."/>
            <person name="Rivas-Marin E."/>
            <person name="Kohn T."/>
            <person name="Peeters S.H."/>
            <person name="Heuer A."/>
            <person name="Rast P."/>
            <person name="Oberbeckmann S."/>
            <person name="Bunk B."/>
            <person name="Jeske O."/>
            <person name="Meyerdierks A."/>
            <person name="Storesund J.E."/>
            <person name="Kallscheuer N."/>
            <person name="Luecker S."/>
            <person name="Lage O.M."/>
            <person name="Pohl T."/>
            <person name="Merkel B.J."/>
            <person name="Hornburger P."/>
            <person name="Mueller R.-W."/>
            <person name="Bruemmer F."/>
            <person name="Labrenz M."/>
            <person name="Spormann A.M."/>
            <person name="Op den Camp H."/>
            <person name="Overmann J."/>
            <person name="Amann R."/>
            <person name="Jetten M.S.M."/>
            <person name="Mascher T."/>
            <person name="Medema M.H."/>
            <person name="Devos D.P."/>
            <person name="Kaster A.-K."/>
            <person name="Ovreas L."/>
            <person name="Rohde M."/>
            <person name="Galperin M.Y."/>
            <person name="Jogler C."/>
        </authorList>
    </citation>
    <scope>NUCLEOTIDE SEQUENCE [LARGE SCALE GENOMIC DNA]</scope>
    <source>
        <strain evidence="8 9">OJF2</strain>
    </source>
</reference>
<dbReference type="InterPro" id="IPR042095">
    <property type="entry name" value="SUMF_sf"/>
</dbReference>
<dbReference type="CDD" id="cd14014">
    <property type="entry name" value="STKc_PknB_like"/>
    <property type="match status" value="1"/>
</dbReference>
<dbReference type="PROSITE" id="PS00107">
    <property type="entry name" value="PROTEIN_KINASE_ATP"/>
    <property type="match status" value="1"/>
</dbReference>
<feature type="binding site" evidence="5">
    <location>
        <position position="84"/>
    </location>
    <ligand>
        <name>ATP</name>
        <dbReference type="ChEBI" id="CHEBI:30616"/>
    </ligand>
</feature>
<evidence type="ECO:0000256" key="2">
    <source>
        <dbReference type="ARBA" id="ARBA00022741"/>
    </source>
</evidence>
<evidence type="ECO:0000259" key="7">
    <source>
        <dbReference type="PROSITE" id="PS50011"/>
    </source>
</evidence>
<dbReference type="GO" id="GO:0005524">
    <property type="term" value="F:ATP binding"/>
    <property type="evidence" value="ECO:0007669"/>
    <property type="project" value="UniProtKB-UniRule"/>
</dbReference>
<gene>
    <name evidence="8" type="primary">prkC_25</name>
    <name evidence="8" type="ORF">OJF2_34020</name>
</gene>
<keyword evidence="4 5" id="KW-0067">ATP-binding</keyword>
<dbReference type="Pfam" id="PF03781">
    <property type="entry name" value="FGE-sulfatase"/>
    <property type="match status" value="1"/>
</dbReference>
<evidence type="ECO:0000256" key="1">
    <source>
        <dbReference type="ARBA" id="ARBA00022679"/>
    </source>
</evidence>
<dbReference type="GO" id="GO:0004674">
    <property type="term" value="F:protein serine/threonine kinase activity"/>
    <property type="evidence" value="ECO:0007669"/>
    <property type="project" value="UniProtKB-EC"/>
</dbReference>
<keyword evidence="2 5" id="KW-0547">Nucleotide-binding</keyword>
<evidence type="ECO:0000256" key="5">
    <source>
        <dbReference type="PROSITE-ProRule" id="PRU10141"/>
    </source>
</evidence>
<feature type="domain" description="Protein kinase" evidence="7">
    <location>
        <begin position="55"/>
        <end position="337"/>
    </location>
</feature>
<keyword evidence="3 8" id="KW-0418">Kinase</keyword>
<protein>
    <submittedName>
        <fullName evidence="8">Serine/threonine-protein kinase PrkC</fullName>
        <ecNumber evidence="8">2.7.11.1</ecNumber>
    </submittedName>
</protein>
<dbReference type="Proteomes" id="UP000324233">
    <property type="component" value="Chromosome"/>
</dbReference>
<dbReference type="RefSeq" id="WP_168221851.1">
    <property type="nucleotide sequence ID" value="NZ_CP042997.1"/>
</dbReference>
<dbReference type="PROSITE" id="PS50011">
    <property type="entry name" value="PROTEIN_KINASE_DOM"/>
    <property type="match status" value="1"/>
</dbReference>
<dbReference type="InterPro" id="IPR016187">
    <property type="entry name" value="CTDL_fold"/>
</dbReference>
<dbReference type="InterPro" id="IPR017441">
    <property type="entry name" value="Protein_kinase_ATP_BS"/>
</dbReference>
<keyword evidence="9" id="KW-1185">Reference proteome</keyword>
<keyword evidence="1 8" id="KW-0808">Transferase</keyword>
<dbReference type="InterPro" id="IPR000719">
    <property type="entry name" value="Prot_kinase_dom"/>
</dbReference>
<dbReference type="InterPro" id="IPR008271">
    <property type="entry name" value="Ser/Thr_kinase_AS"/>
</dbReference>
<name>A0A5B9W3N0_9BACT</name>
<dbReference type="EMBL" id="CP042997">
    <property type="protein sequence ID" value="QEH34857.1"/>
    <property type="molecule type" value="Genomic_DNA"/>
</dbReference>
<dbReference type="SUPFAM" id="SSF56436">
    <property type="entry name" value="C-type lectin-like"/>
    <property type="match status" value="1"/>
</dbReference>
<dbReference type="SMART" id="SM00220">
    <property type="entry name" value="S_TKc"/>
    <property type="match status" value="1"/>
</dbReference>
<dbReference type="Pfam" id="PF00069">
    <property type="entry name" value="Pkinase"/>
    <property type="match status" value="1"/>
</dbReference>
<evidence type="ECO:0000256" key="4">
    <source>
        <dbReference type="ARBA" id="ARBA00022840"/>
    </source>
</evidence>
<dbReference type="KEGG" id="agv:OJF2_34020"/>
<dbReference type="InterPro" id="IPR005532">
    <property type="entry name" value="SUMF_dom"/>
</dbReference>
<dbReference type="Gene3D" id="1.10.510.10">
    <property type="entry name" value="Transferase(Phosphotransferase) domain 1"/>
    <property type="match status" value="1"/>
</dbReference>
<organism evidence="8 9">
    <name type="scientific">Aquisphaera giovannonii</name>
    <dbReference type="NCBI Taxonomy" id="406548"/>
    <lineage>
        <taxon>Bacteria</taxon>
        <taxon>Pseudomonadati</taxon>
        <taxon>Planctomycetota</taxon>
        <taxon>Planctomycetia</taxon>
        <taxon>Isosphaerales</taxon>
        <taxon>Isosphaeraceae</taxon>
        <taxon>Aquisphaera</taxon>
    </lineage>
</organism>
<accession>A0A5B9W3N0</accession>
<dbReference type="PROSITE" id="PS00108">
    <property type="entry name" value="PROTEIN_KINASE_ST"/>
    <property type="match status" value="1"/>
</dbReference>
<proteinExistence type="predicted"/>
<dbReference type="PANTHER" id="PTHR43289">
    <property type="entry name" value="MITOGEN-ACTIVATED PROTEIN KINASE KINASE KINASE 20-RELATED"/>
    <property type="match status" value="1"/>
</dbReference>